<dbReference type="InterPro" id="IPR010562">
    <property type="entry name" value="Haemolymph_juvenile_hormone-bd"/>
</dbReference>
<protein>
    <submittedName>
        <fullName evidence="1">Uncharacterized protein</fullName>
    </submittedName>
</protein>
<accession>A0ABD2NU02</accession>
<dbReference type="Proteomes" id="UP001516400">
    <property type="component" value="Unassembled WGS sequence"/>
</dbReference>
<dbReference type="InterPro" id="IPR038606">
    <property type="entry name" value="To_sf"/>
</dbReference>
<sequence length="189" mass="21426">MVDRIFQNDSIENVSSQEKIREMDGRVVSIIIFIERLTMPSYDVPNQQFFCGGFVDHLSLAGRFKVSGKVLIAPIEGEGNFKAEIGKSRMDVYQKVKVVQKKGLDYIQPVTTNSTIKVDNPKIQLDGLFGDNQQLNKATNDVITDNIDVLFEDLKPVLEQFITDILQGLLLKTLEDQVPYDKLYPVKKD</sequence>
<dbReference type="EMBL" id="JABFTP020000144">
    <property type="protein sequence ID" value="KAL3282196.1"/>
    <property type="molecule type" value="Genomic_DNA"/>
</dbReference>
<keyword evidence="2" id="KW-1185">Reference proteome</keyword>
<comment type="caution">
    <text evidence="1">The sequence shown here is derived from an EMBL/GenBank/DDBJ whole genome shotgun (WGS) entry which is preliminary data.</text>
</comment>
<organism evidence="1 2">
    <name type="scientific">Cryptolaemus montrouzieri</name>
    <dbReference type="NCBI Taxonomy" id="559131"/>
    <lineage>
        <taxon>Eukaryota</taxon>
        <taxon>Metazoa</taxon>
        <taxon>Ecdysozoa</taxon>
        <taxon>Arthropoda</taxon>
        <taxon>Hexapoda</taxon>
        <taxon>Insecta</taxon>
        <taxon>Pterygota</taxon>
        <taxon>Neoptera</taxon>
        <taxon>Endopterygota</taxon>
        <taxon>Coleoptera</taxon>
        <taxon>Polyphaga</taxon>
        <taxon>Cucujiformia</taxon>
        <taxon>Coccinelloidea</taxon>
        <taxon>Coccinellidae</taxon>
        <taxon>Scymninae</taxon>
        <taxon>Scymnini</taxon>
        <taxon>Cryptolaemus</taxon>
    </lineage>
</organism>
<dbReference type="AlphaFoldDB" id="A0ABD2NU02"/>
<gene>
    <name evidence="1" type="ORF">HHI36_005390</name>
</gene>
<dbReference type="Pfam" id="PF06585">
    <property type="entry name" value="JHBP"/>
    <property type="match status" value="1"/>
</dbReference>
<proteinExistence type="predicted"/>
<evidence type="ECO:0000313" key="1">
    <source>
        <dbReference type="EMBL" id="KAL3282196.1"/>
    </source>
</evidence>
<dbReference type="Gene3D" id="3.15.10.30">
    <property type="entry name" value="Haemolymph juvenile hormone binding protein"/>
    <property type="match status" value="1"/>
</dbReference>
<dbReference type="PANTHER" id="PTHR11008:SF32">
    <property type="entry name" value="CIRCADIAN CLOCK-CONTROLLED PROTEIN DAYWAKE-RELATED"/>
    <property type="match status" value="1"/>
</dbReference>
<dbReference type="PANTHER" id="PTHR11008">
    <property type="entry name" value="PROTEIN TAKEOUT-LIKE PROTEIN"/>
    <property type="match status" value="1"/>
</dbReference>
<reference evidence="1 2" key="1">
    <citation type="journal article" date="2021" name="BMC Biol.">
        <title>Horizontally acquired antibacterial genes associated with adaptive radiation of ladybird beetles.</title>
        <authorList>
            <person name="Li H.S."/>
            <person name="Tang X.F."/>
            <person name="Huang Y.H."/>
            <person name="Xu Z.Y."/>
            <person name="Chen M.L."/>
            <person name="Du X.Y."/>
            <person name="Qiu B.Y."/>
            <person name="Chen P.T."/>
            <person name="Zhang W."/>
            <person name="Slipinski A."/>
            <person name="Escalona H.E."/>
            <person name="Waterhouse R.M."/>
            <person name="Zwick A."/>
            <person name="Pang H."/>
        </authorList>
    </citation>
    <scope>NUCLEOTIDE SEQUENCE [LARGE SCALE GENOMIC DNA]</scope>
    <source>
        <strain evidence="1">SYSU2018</strain>
    </source>
</reference>
<dbReference type="SMART" id="SM00700">
    <property type="entry name" value="JHBP"/>
    <property type="match status" value="1"/>
</dbReference>
<evidence type="ECO:0000313" key="2">
    <source>
        <dbReference type="Proteomes" id="UP001516400"/>
    </source>
</evidence>
<name>A0ABD2NU02_9CUCU</name>